<reference evidence="2" key="1">
    <citation type="submission" date="2021-11" db="EMBL/GenBank/DDBJ databases">
        <title>Genome sequence.</title>
        <authorList>
            <person name="Sun Q."/>
        </authorList>
    </citation>
    <scope>NUCLEOTIDE SEQUENCE</scope>
    <source>
        <strain evidence="2">JC740</strain>
    </source>
</reference>
<evidence type="ECO:0000313" key="3">
    <source>
        <dbReference type="Proteomes" id="UP001430306"/>
    </source>
</evidence>
<protein>
    <submittedName>
        <fullName evidence="2">Cytochrome c oxidase assembly factor 1 family protein</fullName>
    </submittedName>
</protein>
<accession>A0ABS8NM87</accession>
<dbReference type="Proteomes" id="UP001430306">
    <property type="component" value="Unassembled WGS sequence"/>
</dbReference>
<keyword evidence="3" id="KW-1185">Reference proteome</keyword>
<sequence length="149" mass="15346">MSQSPIVEPMHPQPAHAEAKKSNTGCLLLGLGGGCLVVVLICGGLIGAGIFGVFAMIKSSEPYTESLAKAQMNVELQSAIGDPIEPSVLVQGNINLNNDDGKADLNYSVSGPDGSATVHVVGTKTDGSWDYTRMDATTADGTTIDLLAD</sequence>
<dbReference type="InterPro" id="IPR014807">
    <property type="entry name" value="Coa1"/>
</dbReference>
<name>A0ABS8NM87_9BACT</name>
<keyword evidence="1" id="KW-0472">Membrane</keyword>
<dbReference type="RefSeq" id="WP_230276403.1">
    <property type="nucleotide sequence ID" value="NZ_JAJKFW010000059.1"/>
</dbReference>
<evidence type="ECO:0000313" key="2">
    <source>
        <dbReference type="EMBL" id="MCC9644699.1"/>
    </source>
</evidence>
<keyword evidence="1" id="KW-1133">Transmembrane helix</keyword>
<evidence type="ECO:0000256" key="1">
    <source>
        <dbReference type="SAM" id="Phobius"/>
    </source>
</evidence>
<dbReference type="Pfam" id="PF08695">
    <property type="entry name" value="Coa1"/>
    <property type="match status" value="1"/>
</dbReference>
<feature type="transmembrane region" description="Helical" evidence="1">
    <location>
        <begin position="27"/>
        <end position="57"/>
    </location>
</feature>
<organism evidence="2 3">
    <name type="scientific">Rhodopirellula halodulae</name>
    <dbReference type="NCBI Taxonomy" id="2894198"/>
    <lineage>
        <taxon>Bacteria</taxon>
        <taxon>Pseudomonadati</taxon>
        <taxon>Planctomycetota</taxon>
        <taxon>Planctomycetia</taxon>
        <taxon>Pirellulales</taxon>
        <taxon>Pirellulaceae</taxon>
        <taxon>Rhodopirellula</taxon>
    </lineage>
</organism>
<proteinExistence type="predicted"/>
<comment type="caution">
    <text evidence="2">The sequence shown here is derived from an EMBL/GenBank/DDBJ whole genome shotgun (WGS) entry which is preliminary data.</text>
</comment>
<dbReference type="EMBL" id="JAJKFW010000059">
    <property type="protein sequence ID" value="MCC9644699.1"/>
    <property type="molecule type" value="Genomic_DNA"/>
</dbReference>
<gene>
    <name evidence="2" type="ORF">LOC71_20695</name>
</gene>
<keyword evidence="1" id="KW-0812">Transmembrane</keyword>